<dbReference type="GO" id="GO:0006105">
    <property type="term" value="P:succinate metabolic process"/>
    <property type="evidence" value="ECO:0007669"/>
    <property type="project" value="TreeGrafter"/>
</dbReference>
<reference evidence="8 9" key="1">
    <citation type="journal article" date="2018" name="Evol. Lett.">
        <title>Horizontal gene cluster transfer increased hallucinogenic mushroom diversity.</title>
        <authorList>
            <person name="Reynolds H.T."/>
            <person name="Vijayakumar V."/>
            <person name="Gluck-Thaler E."/>
            <person name="Korotkin H.B."/>
            <person name="Matheny P.B."/>
            <person name="Slot J.C."/>
        </authorList>
    </citation>
    <scope>NUCLEOTIDE SEQUENCE [LARGE SCALE GENOMIC DNA]</scope>
    <source>
        <strain evidence="8 9">2629</strain>
    </source>
</reference>
<dbReference type="GO" id="GO:0005758">
    <property type="term" value="C:mitochondrial intermembrane space"/>
    <property type="evidence" value="ECO:0007669"/>
    <property type="project" value="TreeGrafter"/>
</dbReference>
<gene>
    <name evidence="8" type="ORF">CVT24_004869</name>
</gene>
<comment type="subunit">
    <text evidence="6">Interacts with the iron-sulfur protein subunit within the SDH catalytic dimer.</text>
</comment>
<protein>
    <recommendedName>
        <fullName evidence="6">Succinate dehydrogenase assembly factor 3</fullName>
        <shortName evidence="6">SDH assembly factor 3</shortName>
        <shortName evidence="6">SDHAF3</shortName>
    </recommendedName>
</protein>
<dbReference type="OrthoDB" id="278329at2759"/>
<dbReference type="PANTHER" id="PTHR13137">
    <property type="entry name" value="DC11 ACN9 HOMOLOG"/>
    <property type="match status" value="1"/>
</dbReference>
<evidence type="ECO:0000256" key="2">
    <source>
        <dbReference type="ARBA" id="ARBA00006020"/>
    </source>
</evidence>
<keyword evidence="9" id="KW-1185">Reference proteome</keyword>
<evidence type="ECO:0000256" key="5">
    <source>
        <dbReference type="ARBA" id="ARBA00023186"/>
    </source>
</evidence>
<dbReference type="FunCoup" id="A0A409V9W7">
    <property type="interactions" value="57"/>
</dbReference>
<evidence type="ECO:0000313" key="9">
    <source>
        <dbReference type="Proteomes" id="UP000284842"/>
    </source>
</evidence>
<dbReference type="GO" id="GO:0034553">
    <property type="term" value="P:mitochondrial respiratory chain complex II assembly"/>
    <property type="evidence" value="ECO:0007669"/>
    <property type="project" value="UniProtKB-UniRule"/>
</dbReference>
<evidence type="ECO:0000256" key="6">
    <source>
        <dbReference type="RuleBase" id="RU368039"/>
    </source>
</evidence>
<name>A0A409V9W7_9AGAR</name>
<keyword evidence="3" id="KW-0809">Transit peptide</keyword>
<dbReference type="CDD" id="cd20270">
    <property type="entry name" value="Complex1_LYR_SDHAF3_LYRM10"/>
    <property type="match status" value="1"/>
</dbReference>
<proteinExistence type="inferred from homology"/>
<keyword evidence="5 6" id="KW-0143">Chaperone</keyword>
<keyword evidence="4 6" id="KW-0496">Mitochondrion</keyword>
<dbReference type="STRING" id="181874.A0A409V9W7"/>
<dbReference type="InterPro" id="IPR008381">
    <property type="entry name" value="SDHAF3/Sdh7"/>
</dbReference>
<evidence type="ECO:0000256" key="4">
    <source>
        <dbReference type="ARBA" id="ARBA00023128"/>
    </source>
</evidence>
<sequence>MPSQSKPQPQPPKKKLSTPPQSLLLVPKKNIEPVKRDEIDEFGDINITIVPPTPTPGASNSGIPLSKPSKKLYRRLLRAHRNLPADMRPLGDGYVKSEFRRHKEVTNPAHIIGFLSQWKMYLDQIPEGPNASNFAGKRLDPTVFEKLSNEQLGQLYEVMHAAKDVWKPISELEQGAEAEKESK</sequence>
<dbReference type="EMBL" id="NHTK01006118">
    <property type="protein sequence ID" value="PPQ63572.1"/>
    <property type="molecule type" value="Genomic_DNA"/>
</dbReference>
<dbReference type="InParanoid" id="A0A409V9W7"/>
<comment type="caution">
    <text evidence="8">The sequence shown here is derived from an EMBL/GenBank/DDBJ whole genome shotgun (WGS) entry which is preliminary data.</text>
</comment>
<dbReference type="AlphaFoldDB" id="A0A409V9W7"/>
<dbReference type="Pfam" id="PF13233">
    <property type="entry name" value="Complex1_LYR_2"/>
    <property type="match status" value="1"/>
</dbReference>
<comment type="function">
    <text evidence="6">Plays an essential role in the assembly of succinate dehydrogenase (SDH), an enzyme complex (also referred to as respiratory complex II) that is a component of both the tricarboxylic acid (TCA) cycle and the mitochondrial electron transport chain, and which couples the oxidation of succinate to fumarate with the reduction of ubiquinone (coenzyme Q) to ubiquinol. Promotes maturation of the iron-sulfur protein subunit of the SDH catalytic dimer, protecting it from the deleterious effects of oxidants. May act together with SDHAF1.</text>
</comment>
<comment type="similarity">
    <text evidence="2 6">Belongs to the complex I LYR family. SDHAF3 subfamily.</text>
</comment>
<dbReference type="Proteomes" id="UP000284842">
    <property type="component" value="Unassembled WGS sequence"/>
</dbReference>
<dbReference type="GO" id="GO:0005759">
    <property type="term" value="C:mitochondrial matrix"/>
    <property type="evidence" value="ECO:0007669"/>
    <property type="project" value="UniProtKB-SubCell"/>
</dbReference>
<evidence type="ECO:0000256" key="1">
    <source>
        <dbReference type="ARBA" id="ARBA00004305"/>
    </source>
</evidence>
<feature type="region of interest" description="Disordered" evidence="7">
    <location>
        <begin position="1"/>
        <end position="23"/>
    </location>
</feature>
<comment type="subcellular location">
    <subcellularLocation>
        <location evidence="1 6">Mitochondrion matrix</location>
    </subcellularLocation>
</comment>
<evidence type="ECO:0000256" key="3">
    <source>
        <dbReference type="ARBA" id="ARBA00022946"/>
    </source>
</evidence>
<organism evidence="8 9">
    <name type="scientific">Panaeolus cyanescens</name>
    <dbReference type="NCBI Taxonomy" id="181874"/>
    <lineage>
        <taxon>Eukaryota</taxon>
        <taxon>Fungi</taxon>
        <taxon>Dikarya</taxon>
        <taxon>Basidiomycota</taxon>
        <taxon>Agaricomycotina</taxon>
        <taxon>Agaricomycetes</taxon>
        <taxon>Agaricomycetidae</taxon>
        <taxon>Agaricales</taxon>
        <taxon>Agaricineae</taxon>
        <taxon>Galeropsidaceae</taxon>
        <taxon>Panaeolus</taxon>
    </lineage>
</organism>
<evidence type="ECO:0000256" key="7">
    <source>
        <dbReference type="SAM" id="MobiDB-lite"/>
    </source>
</evidence>
<dbReference type="PANTHER" id="PTHR13137:SF6">
    <property type="entry name" value="SUCCINATE DEHYDROGENASE ASSEMBLY FACTOR 3, MITOCHONDRIAL"/>
    <property type="match status" value="1"/>
</dbReference>
<evidence type="ECO:0000313" key="8">
    <source>
        <dbReference type="EMBL" id="PPQ63572.1"/>
    </source>
</evidence>
<accession>A0A409V9W7</accession>